<dbReference type="KEGG" id="spad:DVK44_23110"/>
<name>A0A345HTP3_9ACTN</name>
<gene>
    <name evidence="1" type="ORF">DVK44_23110</name>
</gene>
<accession>A0A345HTP3</accession>
<sequence length="163" mass="17782">MCNPGATKLTWTSVSKSWVVTHRKVLENYTGGVVTKTFSTKKVNEVTASVTATAGTKVSGKVAIASLEANVGLELKAEGKRTSTKEETVKYELSKKGTYVFFHGTKKASGYYTQYRCDRGTKWVKTERYGKVKSWTSDVEGGLRCGDSVPKASLAATAKKKYC</sequence>
<reference evidence="2" key="1">
    <citation type="submission" date="2018-07" db="EMBL/GenBank/DDBJ databases">
        <authorList>
            <person name="Zhao J."/>
        </authorList>
    </citation>
    <scope>NUCLEOTIDE SEQUENCE [LARGE SCALE GENOMIC DNA]</scope>
    <source>
        <strain evidence="2">GSSD-12</strain>
    </source>
</reference>
<proteinExistence type="predicted"/>
<dbReference type="AlphaFoldDB" id="A0A345HTP3"/>
<evidence type="ECO:0000313" key="2">
    <source>
        <dbReference type="Proteomes" id="UP000253868"/>
    </source>
</evidence>
<dbReference type="OrthoDB" id="4312577at2"/>
<keyword evidence="2" id="KW-1185">Reference proteome</keyword>
<protein>
    <submittedName>
        <fullName evidence="1">Uncharacterized protein</fullName>
    </submittedName>
</protein>
<dbReference type="EMBL" id="CP031194">
    <property type="protein sequence ID" value="AXG80067.1"/>
    <property type="molecule type" value="Genomic_DNA"/>
</dbReference>
<evidence type="ECO:0000313" key="1">
    <source>
        <dbReference type="EMBL" id="AXG80067.1"/>
    </source>
</evidence>
<organism evidence="1 2">
    <name type="scientific">Streptomyces paludis</name>
    <dbReference type="NCBI Taxonomy" id="2282738"/>
    <lineage>
        <taxon>Bacteria</taxon>
        <taxon>Bacillati</taxon>
        <taxon>Actinomycetota</taxon>
        <taxon>Actinomycetes</taxon>
        <taxon>Kitasatosporales</taxon>
        <taxon>Streptomycetaceae</taxon>
        <taxon>Streptomyces</taxon>
    </lineage>
</organism>
<dbReference type="Proteomes" id="UP000253868">
    <property type="component" value="Chromosome"/>
</dbReference>